<keyword evidence="3" id="KW-1185">Reference proteome</keyword>
<sequence length="103" mass="11001">MKSTIILALSALSGFALAGNDHSEHNCCFRNDGTGQKWATHQELTKKACGDFAQGTYDSGVCTENANIRRIDGAAFEAACKAHSGEVHIVDKDHVKGAYRGTC</sequence>
<keyword evidence="1" id="KW-0732">Signal</keyword>
<proteinExistence type="predicted"/>
<dbReference type="GeneID" id="68291948"/>
<organism evidence="2 3">
    <name type="scientific">Cercospora kikuchii</name>
    <dbReference type="NCBI Taxonomy" id="84275"/>
    <lineage>
        <taxon>Eukaryota</taxon>
        <taxon>Fungi</taxon>
        <taxon>Dikarya</taxon>
        <taxon>Ascomycota</taxon>
        <taxon>Pezizomycotina</taxon>
        <taxon>Dothideomycetes</taxon>
        <taxon>Dothideomycetidae</taxon>
        <taxon>Mycosphaerellales</taxon>
        <taxon>Mycosphaerellaceae</taxon>
        <taxon>Cercospora</taxon>
    </lineage>
</organism>
<evidence type="ECO:0008006" key="4">
    <source>
        <dbReference type="Google" id="ProtNLM"/>
    </source>
</evidence>
<feature type="signal peptide" evidence="1">
    <location>
        <begin position="1"/>
        <end position="18"/>
    </location>
</feature>
<feature type="chain" id="PRO_5040277822" description="Small secreted protein" evidence="1">
    <location>
        <begin position="19"/>
        <end position="103"/>
    </location>
</feature>
<dbReference type="OrthoDB" id="10322489at2759"/>
<dbReference type="EMBL" id="BOLY01000004">
    <property type="protein sequence ID" value="GIZ43134.1"/>
    <property type="molecule type" value="Genomic_DNA"/>
</dbReference>
<evidence type="ECO:0000313" key="3">
    <source>
        <dbReference type="Proteomes" id="UP000825890"/>
    </source>
</evidence>
<evidence type="ECO:0000313" key="2">
    <source>
        <dbReference type="EMBL" id="GIZ43134.1"/>
    </source>
</evidence>
<comment type="caution">
    <text evidence="2">The sequence shown here is derived from an EMBL/GenBank/DDBJ whole genome shotgun (WGS) entry which is preliminary data.</text>
</comment>
<accession>A0A9P3CF27</accession>
<name>A0A9P3CF27_9PEZI</name>
<gene>
    <name evidence="2" type="ORF">CKM354_000637300</name>
</gene>
<reference evidence="2 3" key="1">
    <citation type="submission" date="2021-01" db="EMBL/GenBank/DDBJ databases">
        <title>Cercospora kikuchii MAFF 305040 whole genome shotgun sequence.</title>
        <authorList>
            <person name="Kashiwa T."/>
            <person name="Suzuki T."/>
        </authorList>
    </citation>
    <scope>NUCLEOTIDE SEQUENCE [LARGE SCALE GENOMIC DNA]</scope>
    <source>
        <strain evidence="2 3">MAFF 305040</strain>
    </source>
</reference>
<evidence type="ECO:0000256" key="1">
    <source>
        <dbReference type="SAM" id="SignalP"/>
    </source>
</evidence>
<dbReference type="AlphaFoldDB" id="A0A9P3CF27"/>
<protein>
    <recommendedName>
        <fullName evidence="4">Small secreted protein</fullName>
    </recommendedName>
</protein>
<dbReference type="RefSeq" id="XP_044657621.1">
    <property type="nucleotide sequence ID" value="XM_044801686.1"/>
</dbReference>
<dbReference type="Proteomes" id="UP000825890">
    <property type="component" value="Unassembled WGS sequence"/>
</dbReference>